<keyword evidence="1" id="KW-0732">Signal</keyword>
<gene>
    <name evidence="2" type="ORF">Ari01nite_52760</name>
</gene>
<dbReference type="SUPFAM" id="SSF48619">
    <property type="entry name" value="Phospholipase A2, PLA2"/>
    <property type="match status" value="1"/>
</dbReference>
<protein>
    <recommendedName>
        <fullName evidence="4">Phospholipase A2</fullName>
    </recommendedName>
</protein>
<dbReference type="AlphaFoldDB" id="A0A919K735"/>
<accession>A0A919K735</accession>
<evidence type="ECO:0000256" key="1">
    <source>
        <dbReference type="SAM" id="SignalP"/>
    </source>
</evidence>
<name>A0A919K735_9ACTN</name>
<proteinExistence type="predicted"/>
<dbReference type="Proteomes" id="UP000636960">
    <property type="component" value="Unassembled WGS sequence"/>
</dbReference>
<sequence>MGAQMMIRRILLTLAVVLAVLAPTSAAAAATADKLAVLAGWTQPTAASTNAWNTARLNRVPWQSYNFDWSTDYCSASPDRPLGFDFTISCWHHDFGYRNYKAAGQFPANKPRLDDTFYADLKRVCGTHSSLVRPACLSLAWTYYQAVRTFGSLSAVKKADIDKAAAMMENAA</sequence>
<organism evidence="2 3">
    <name type="scientific">Paractinoplanes rishiriensis</name>
    <dbReference type="NCBI Taxonomy" id="1050105"/>
    <lineage>
        <taxon>Bacteria</taxon>
        <taxon>Bacillati</taxon>
        <taxon>Actinomycetota</taxon>
        <taxon>Actinomycetes</taxon>
        <taxon>Micromonosporales</taxon>
        <taxon>Micromonosporaceae</taxon>
        <taxon>Paractinoplanes</taxon>
    </lineage>
</organism>
<reference evidence="2" key="1">
    <citation type="submission" date="2021-01" db="EMBL/GenBank/DDBJ databases">
        <title>Whole genome shotgun sequence of Actinoplanes rishiriensis NBRC 108556.</title>
        <authorList>
            <person name="Komaki H."/>
            <person name="Tamura T."/>
        </authorList>
    </citation>
    <scope>NUCLEOTIDE SEQUENCE</scope>
    <source>
        <strain evidence="2">NBRC 108556</strain>
    </source>
</reference>
<feature type="signal peptide" evidence="1">
    <location>
        <begin position="1"/>
        <end position="28"/>
    </location>
</feature>
<dbReference type="Pfam" id="PF09056">
    <property type="entry name" value="Phospholip_A2_3"/>
    <property type="match status" value="1"/>
</dbReference>
<dbReference type="InterPro" id="IPR036444">
    <property type="entry name" value="PLipase_A2_dom_sf"/>
</dbReference>
<evidence type="ECO:0008006" key="4">
    <source>
        <dbReference type="Google" id="ProtNLM"/>
    </source>
</evidence>
<comment type="caution">
    <text evidence="2">The sequence shown here is derived from an EMBL/GenBank/DDBJ whole genome shotgun (WGS) entry which is preliminary data.</text>
</comment>
<dbReference type="Gene3D" id="1.20.90.10">
    <property type="entry name" value="Phospholipase A2 domain"/>
    <property type="match status" value="1"/>
</dbReference>
<evidence type="ECO:0000313" key="2">
    <source>
        <dbReference type="EMBL" id="GIE97811.1"/>
    </source>
</evidence>
<feature type="chain" id="PRO_5038734162" description="Phospholipase A2" evidence="1">
    <location>
        <begin position="29"/>
        <end position="172"/>
    </location>
</feature>
<evidence type="ECO:0000313" key="3">
    <source>
        <dbReference type="Proteomes" id="UP000636960"/>
    </source>
</evidence>
<dbReference type="GO" id="GO:0050482">
    <property type="term" value="P:arachidonate secretion"/>
    <property type="evidence" value="ECO:0007669"/>
    <property type="project" value="InterPro"/>
</dbReference>
<dbReference type="InterPro" id="IPR015141">
    <property type="entry name" value="PLipase_A2_prok/fun"/>
</dbReference>
<dbReference type="GO" id="GO:0006644">
    <property type="term" value="P:phospholipid metabolic process"/>
    <property type="evidence" value="ECO:0007669"/>
    <property type="project" value="InterPro"/>
</dbReference>
<keyword evidence="3" id="KW-1185">Reference proteome</keyword>
<dbReference type="GO" id="GO:0004623">
    <property type="term" value="F:phospholipase A2 activity"/>
    <property type="evidence" value="ECO:0007669"/>
    <property type="project" value="InterPro"/>
</dbReference>
<dbReference type="EMBL" id="BOMV01000058">
    <property type="protein sequence ID" value="GIE97811.1"/>
    <property type="molecule type" value="Genomic_DNA"/>
</dbReference>